<evidence type="ECO:0000259" key="6">
    <source>
        <dbReference type="PROSITE" id="PS51352"/>
    </source>
</evidence>
<dbReference type="CDD" id="cd02968">
    <property type="entry name" value="SCO"/>
    <property type="match status" value="1"/>
</dbReference>
<evidence type="ECO:0000256" key="2">
    <source>
        <dbReference type="ARBA" id="ARBA00023008"/>
    </source>
</evidence>
<dbReference type="GO" id="GO:0046872">
    <property type="term" value="F:metal ion binding"/>
    <property type="evidence" value="ECO:0007669"/>
    <property type="project" value="UniProtKB-KW"/>
</dbReference>
<accession>A0A7W3LRG5</accession>
<proteinExistence type="inferred from homology"/>
<feature type="disulfide bond" description="Redox-active" evidence="4">
    <location>
        <begin position="98"/>
        <end position="102"/>
    </location>
</feature>
<dbReference type="PANTHER" id="PTHR12151">
    <property type="entry name" value="ELECTRON TRANSPORT PROTIN SCO1/SENC FAMILY MEMBER"/>
    <property type="match status" value="1"/>
</dbReference>
<reference evidence="7 8" key="1">
    <citation type="submission" date="2020-08" db="EMBL/GenBank/DDBJ databases">
        <title>Genomic Encyclopedia of Type Strains, Phase IV (KMG-IV): sequencing the most valuable type-strain genomes for metagenomic binning, comparative biology and taxonomic classification.</title>
        <authorList>
            <person name="Goeker M."/>
        </authorList>
    </citation>
    <scope>NUCLEOTIDE SEQUENCE [LARGE SCALE GENOMIC DNA]</scope>
    <source>
        <strain evidence="7 8">DSM 44197</strain>
    </source>
</reference>
<evidence type="ECO:0000313" key="8">
    <source>
        <dbReference type="Proteomes" id="UP000572680"/>
    </source>
</evidence>
<protein>
    <submittedName>
        <fullName evidence="7">Protein SCO1/2</fullName>
    </submittedName>
</protein>
<sequence length="231" mass="24657">MFFRHAHNRHAPPGRRSRRALVLGLFLPALLAGCGDGAEPPASAGTTAPAPDGVRRIELPRPLPQPDLTLTGVSGRPVNLAEATRGRLALVFFGYTNCPDVCPTTMADVAAALRRLTPGQRARVAVVFVSSDPWRDTPKAVKSWLASFDRSFIGMTGDFDRTRAAARTLGIGLERPQVREGGYEVTHGGQLVVFGTDRRARVIYPSGVSARDLAADLPGLLERDGRPGGAS</sequence>
<keyword evidence="4" id="KW-1015">Disulfide bond</keyword>
<keyword evidence="8" id="KW-1185">Reference proteome</keyword>
<dbReference type="PANTHER" id="PTHR12151:SF25">
    <property type="entry name" value="LINALOOL DEHYDRATASE_ISOMERASE DOMAIN-CONTAINING PROTEIN"/>
    <property type="match status" value="1"/>
</dbReference>
<comment type="similarity">
    <text evidence="1">Belongs to the SCO1/2 family.</text>
</comment>
<feature type="binding site" evidence="3">
    <location>
        <position position="187"/>
    </location>
    <ligand>
        <name>Cu cation</name>
        <dbReference type="ChEBI" id="CHEBI:23378"/>
    </ligand>
</feature>
<name>A0A7W3LRG5_ACTNM</name>
<dbReference type="EMBL" id="JACJIA010000005">
    <property type="protein sequence ID" value="MBA8952862.1"/>
    <property type="molecule type" value="Genomic_DNA"/>
</dbReference>
<evidence type="ECO:0000256" key="3">
    <source>
        <dbReference type="PIRSR" id="PIRSR603782-1"/>
    </source>
</evidence>
<keyword evidence="3" id="KW-0479">Metal-binding</keyword>
<evidence type="ECO:0000256" key="4">
    <source>
        <dbReference type="PIRSR" id="PIRSR603782-2"/>
    </source>
</evidence>
<feature type="domain" description="Thioredoxin" evidence="6">
    <location>
        <begin position="59"/>
        <end position="222"/>
    </location>
</feature>
<dbReference type="Gene3D" id="3.40.30.10">
    <property type="entry name" value="Glutaredoxin"/>
    <property type="match status" value="1"/>
</dbReference>
<dbReference type="Proteomes" id="UP000572680">
    <property type="component" value="Unassembled WGS sequence"/>
</dbReference>
<evidence type="ECO:0000256" key="1">
    <source>
        <dbReference type="ARBA" id="ARBA00010996"/>
    </source>
</evidence>
<keyword evidence="2 3" id="KW-0186">Copper</keyword>
<feature type="binding site" evidence="3">
    <location>
        <position position="102"/>
    </location>
    <ligand>
        <name>Cu cation</name>
        <dbReference type="ChEBI" id="CHEBI:23378"/>
    </ligand>
</feature>
<evidence type="ECO:0000256" key="5">
    <source>
        <dbReference type="SAM" id="MobiDB-lite"/>
    </source>
</evidence>
<dbReference type="InterPro" id="IPR013766">
    <property type="entry name" value="Thioredoxin_domain"/>
</dbReference>
<dbReference type="InterPro" id="IPR003782">
    <property type="entry name" value="SCO1/SenC"/>
</dbReference>
<dbReference type="PROSITE" id="PS51352">
    <property type="entry name" value="THIOREDOXIN_2"/>
    <property type="match status" value="1"/>
</dbReference>
<dbReference type="Pfam" id="PF02630">
    <property type="entry name" value="SCO1-SenC"/>
    <property type="match status" value="1"/>
</dbReference>
<dbReference type="RefSeq" id="WP_182845081.1">
    <property type="nucleotide sequence ID" value="NZ_BAAALP010000024.1"/>
</dbReference>
<gene>
    <name evidence="7" type="ORF">HNR61_004508</name>
</gene>
<organism evidence="7 8">
    <name type="scientific">Actinomadura namibiensis</name>
    <dbReference type="NCBI Taxonomy" id="182080"/>
    <lineage>
        <taxon>Bacteria</taxon>
        <taxon>Bacillati</taxon>
        <taxon>Actinomycetota</taxon>
        <taxon>Actinomycetes</taxon>
        <taxon>Streptosporangiales</taxon>
        <taxon>Thermomonosporaceae</taxon>
        <taxon>Actinomadura</taxon>
    </lineage>
</organism>
<comment type="caution">
    <text evidence="7">The sequence shown here is derived from an EMBL/GenBank/DDBJ whole genome shotgun (WGS) entry which is preliminary data.</text>
</comment>
<dbReference type="PROSITE" id="PS51257">
    <property type="entry name" value="PROKAR_LIPOPROTEIN"/>
    <property type="match status" value="1"/>
</dbReference>
<dbReference type="AlphaFoldDB" id="A0A7W3LRG5"/>
<dbReference type="InterPro" id="IPR036249">
    <property type="entry name" value="Thioredoxin-like_sf"/>
</dbReference>
<feature type="binding site" evidence="3">
    <location>
        <position position="98"/>
    </location>
    <ligand>
        <name>Cu cation</name>
        <dbReference type="ChEBI" id="CHEBI:23378"/>
    </ligand>
</feature>
<feature type="compositionally biased region" description="Low complexity" evidence="5">
    <location>
        <begin position="38"/>
        <end position="51"/>
    </location>
</feature>
<evidence type="ECO:0000313" key="7">
    <source>
        <dbReference type="EMBL" id="MBA8952862.1"/>
    </source>
</evidence>
<feature type="region of interest" description="Disordered" evidence="5">
    <location>
        <begin position="38"/>
        <end position="61"/>
    </location>
</feature>
<dbReference type="SUPFAM" id="SSF52833">
    <property type="entry name" value="Thioredoxin-like"/>
    <property type="match status" value="1"/>
</dbReference>